<dbReference type="Pfam" id="PF00294">
    <property type="entry name" value="PfkB"/>
    <property type="match status" value="1"/>
</dbReference>
<dbReference type="Proteomes" id="UP000067523">
    <property type="component" value="Chromosome"/>
</dbReference>
<comment type="similarity">
    <text evidence="1">Belongs to the carbohydrate kinase PfkB family.</text>
</comment>
<name>A0A0U2XD44_9ENTE</name>
<dbReference type="GO" id="GO:0016301">
    <property type="term" value="F:kinase activity"/>
    <property type="evidence" value="ECO:0007669"/>
    <property type="project" value="UniProtKB-KW"/>
</dbReference>
<dbReference type="RefSeq" id="WP_208929941.1">
    <property type="nucleotide sequence ID" value="NZ_CP013655.1"/>
</dbReference>
<dbReference type="AlphaFoldDB" id="A0A0U2XD44"/>
<evidence type="ECO:0000313" key="6">
    <source>
        <dbReference type="Proteomes" id="UP000067523"/>
    </source>
</evidence>
<keyword evidence="6" id="KW-1185">Reference proteome</keyword>
<evidence type="ECO:0000256" key="3">
    <source>
        <dbReference type="ARBA" id="ARBA00022777"/>
    </source>
</evidence>
<dbReference type="PANTHER" id="PTHR43320">
    <property type="entry name" value="SUGAR KINASE"/>
    <property type="match status" value="1"/>
</dbReference>
<dbReference type="InterPro" id="IPR029056">
    <property type="entry name" value="Ribokinase-like"/>
</dbReference>
<dbReference type="Gene3D" id="3.40.1190.20">
    <property type="match status" value="1"/>
</dbReference>
<dbReference type="CDD" id="cd01166">
    <property type="entry name" value="KdgK"/>
    <property type="match status" value="1"/>
</dbReference>
<gene>
    <name evidence="5" type="ORF">ATZ35_06000</name>
</gene>
<feature type="domain" description="Carbohydrate kinase PfkB" evidence="4">
    <location>
        <begin position="1"/>
        <end position="312"/>
    </location>
</feature>
<reference evidence="6" key="1">
    <citation type="submission" date="2015-12" db="EMBL/GenBank/DDBJ databases">
        <authorList>
            <person name="Lauer A."/>
            <person name="Humrighouse B."/>
            <person name="Loparev V."/>
            <person name="Shewmaker P.L."/>
            <person name="Whitney A.M."/>
            <person name="McLaughlin R.W."/>
        </authorList>
    </citation>
    <scope>NUCLEOTIDE SEQUENCE [LARGE SCALE GENOMIC DNA]</scope>
    <source>
        <strain evidence="6">LMG 26678</strain>
    </source>
</reference>
<sequence length="332" mass="36774">MGKVVTLGEIMLRLSTQSGNRLVQSDSLQAHYGGGEANVAISLANYGHEVVFASKVPNTALGEAVRKHLWRYHVDTHYLLTGGKRLGTYYLETGIGERAASVIYDRAGSSFAEMKVLEWDLATLFDDVDIFHISGITPALSKPWQTMTLELMKQAKKAGCKVSFDCNYRSKLWSLKEAGQLFTQILPYVDYCSAGKLDAVNLLGISVDSDEELAFYYEKMQEHFPNIQLFYSTKRTVRSASANQLIGTLWYNHQYYESAIHEINPIVDRVGAGDAFAGGILHGVLEQMTPRATVDFATAAAALKHTVYGDCNQFSKEEVADFLICGSGKIIR</sequence>
<accession>A0A0U2XD44</accession>
<dbReference type="KEGG" id="erx:ATZ35_06000"/>
<evidence type="ECO:0000259" key="4">
    <source>
        <dbReference type="Pfam" id="PF00294"/>
    </source>
</evidence>
<evidence type="ECO:0000313" key="5">
    <source>
        <dbReference type="EMBL" id="ALS36721.1"/>
    </source>
</evidence>
<proteinExistence type="inferred from homology"/>
<evidence type="ECO:0000256" key="1">
    <source>
        <dbReference type="ARBA" id="ARBA00010688"/>
    </source>
</evidence>
<evidence type="ECO:0000256" key="2">
    <source>
        <dbReference type="ARBA" id="ARBA00022679"/>
    </source>
</evidence>
<dbReference type="SUPFAM" id="SSF53613">
    <property type="entry name" value="Ribokinase-like"/>
    <property type="match status" value="1"/>
</dbReference>
<dbReference type="STRING" id="118060.ATZ35_06000"/>
<protein>
    <submittedName>
        <fullName evidence="5">2-dehydro-3-deoxygluconokinase</fullName>
    </submittedName>
</protein>
<dbReference type="EMBL" id="CP013655">
    <property type="protein sequence ID" value="ALS36721.1"/>
    <property type="molecule type" value="Genomic_DNA"/>
</dbReference>
<keyword evidence="2" id="KW-0808">Transferase</keyword>
<keyword evidence="3 5" id="KW-0418">Kinase</keyword>
<dbReference type="InterPro" id="IPR052700">
    <property type="entry name" value="Carb_kinase_PfkB-like"/>
</dbReference>
<dbReference type="InterPro" id="IPR011611">
    <property type="entry name" value="PfkB_dom"/>
</dbReference>
<organism evidence="5 6">
    <name type="scientific">Enterococcus rotai</name>
    <dbReference type="NCBI Taxonomy" id="118060"/>
    <lineage>
        <taxon>Bacteria</taxon>
        <taxon>Bacillati</taxon>
        <taxon>Bacillota</taxon>
        <taxon>Bacilli</taxon>
        <taxon>Lactobacillales</taxon>
        <taxon>Enterococcaceae</taxon>
        <taxon>Enterococcus</taxon>
    </lineage>
</organism>
<dbReference type="PANTHER" id="PTHR43320:SF2">
    <property type="entry name" value="2-DEHYDRO-3-DEOXYGLUCONOKINASE_2-DEHYDRO-3-DEOXYGALACTONOKINASE"/>
    <property type="match status" value="1"/>
</dbReference>